<accession>A0A9D5BHY6</accession>
<protein>
    <recommendedName>
        <fullName evidence="5">Glycosyltransferase</fullName>
        <ecNumber evidence="5">2.4.1.-</ecNumber>
    </recommendedName>
</protein>
<keyword evidence="3 4" id="KW-0808">Transferase</keyword>
<evidence type="ECO:0000256" key="4">
    <source>
        <dbReference type="RuleBase" id="RU003718"/>
    </source>
</evidence>
<dbReference type="Gramene" id="Psat1g100640.1">
    <property type="protein sequence ID" value="Psat1g100640.1.cds"/>
    <property type="gene ID" value="Psat1g100640"/>
</dbReference>
<dbReference type="InterPro" id="IPR002213">
    <property type="entry name" value="UDP_glucos_trans"/>
</dbReference>
<dbReference type="OrthoDB" id="5835829at2759"/>
<dbReference type="InterPro" id="IPR035595">
    <property type="entry name" value="UDP_glycos_trans_CS"/>
</dbReference>
<evidence type="ECO:0000313" key="7">
    <source>
        <dbReference type="Proteomes" id="UP001058974"/>
    </source>
</evidence>
<evidence type="ECO:0000256" key="3">
    <source>
        <dbReference type="ARBA" id="ARBA00022679"/>
    </source>
</evidence>
<keyword evidence="7" id="KW-1185">Reference proteome</keyword>
<evidence type="ECO:0000256" key="5">
    <source>
        <dbReference type="RuleBase" id="RU362057"/>
    </source>
</evidence>
<dbReference type="GO" id="GO:0080043">
    <property type="term" value="F:quercetin 3-O-glucosyltransferase activity"/>
    <property type="evidence" value="ECO:0007669"/>
    <property type="project" value="TreeGrafter"/>
</dbReference>
<dbReference type="EMBL" id="JAMSHJ010000001">
    <property type="protein sequence ID" value="KAI5444052.1"/>
    <property type="molecule type" value="Genomic_DNA"/>
</dbReference>
<dbReference type="FunFam" id="3.40.50.2000:FF:000019">
    <property type="entry name" value="Glycosyltransferase"/>
    <property type="match status" value="1"/>
</dbReference>
<dbReference type="GO" id="GO:0032787">
    <property type="term" value="P:monocarboxylic acid metabolic process"/>
    <property type="evidence" value="ECO:0007669"/>
    <property type="project" value="UniProtKB-ARBA"/>
</dbReference>
<evidence type="ECO:0000256" key="1">
    <source>
        <dbReference type="ARBA" id="ARBA00009995"/>
    </source>
</evidence>
<dbReference type="PANTHER" id="PTHR11926:SF1540">
    <property type="entry name" value="GLYCOSYLTRANSFERASE"/>
    <property type="match status" value="1"/>
</dbReference>
<comment type="caution">
    <text evidence="6">The sequence shown here is derived from an EMBL/GenBank/DDBJ whole genome shotgun (WGS) entry which is preliminary data.</text>
</comment>
<keyword evidence="2 4" id="KW-0328">Glycosyltransferase</keyword>
<dbReference type="CDD" id="cd03784">
    <property type="entry name" value="GT1_Gtf-like"/>
    <property type="match status" value="1"/>
</dbReference>
<sequence length="465" mass="52634">MEKESKNKIPHCLVIPYPTQGHINPMLQFSKRLLQKGIQITLVNTISNSKTITTINLNKSFQFETISDGFDDGGLTAAENINTYIDTFRRTGSQTLDQLLHKLTTTDNPVDCVIHDAFLPWIVDVAKKFQLPVAVFLTQACSVNTINFHAFKRWLDLPLLETEIVLPGLPKLEASDFPSFLYQYGTHPGYFGLLTNQFSMIDQADWVLANTSYELEPEVVEWLMKIWPLKTIGPCVPSMFLDKRLKDDNEYGGSIFTTNSESCIKWLDTKPKGSVVYVSFGSRASLGEDQIHELACGLKNCRRYFIWIVRDSEKGKLPKDFSELSEKGLIVRWCQQLEVLQHEAVGCFVTHCGWNSTLEALSLGVPVIAIPIWTDQITNAKFVVDVWKIGVRGVADEKGIVRSETIEGCVKEMMETEKGNEMKKNAMKWKSVARNCVDESGSSDENIAEFVNELTRRRKPGHMQH</sequence>
<dbReference type="FunFam" id="3.40.50.2000:FF:000057">
    <property type="entry name" value="Glycosyltransferase"/>
    <property type="match status" value="1"/>
</dbReference>
<name>A0A9D5BHY6_PEA</name>
<dbReference type="Gene3D" id="3.40.50.2000">
    <property type="entry name" value="Glycogen Phosphorylase B"/>
    <property type="match status" value="2"/>
</dbReference>
<dbReference type="Proteomes" id="UP001058974">
    <property type="component" value="Chromosome 1"/>
</dbReference>
<dbReference type="SUPFAM" id="SSF53756">
    <property type="entry name" value="UDP-Glycosyltransferase/glycogen phosphorylase"/>
    <property type="match status" value="1"/>
</dbReference>
<dbReference type="EC" id="2.4.1.-" evidence="5"/>
<dbReference type="Pfam" id="PF00201">
    <property type="entry name" value="UDPGT"/>
    <property type="match status" value="1"/>
</dbReference>
<dbReference type="AlphaFoldDB" id="A0A9D5BHY6"/>
<evidence type="ECO:0000256" key="2">
    <source>
        <dbReference type="ARBA" id="ARBA00022676"/>
    </source>
</evidence>
<gene>
    <name evidence="6" type="ORF">KIW84_012607</name>
</gene>
<dbReference type="Gramene" id="Psat01G0260700-T1">
    <property type="protein sequence ID" value="KAI5444052.1"/>
    <property type="gene ID" value="KIW84_012607"/>
</dbReference>
<evidence type="ECO:0000313" key="6">
    <source>
        <dbReference type="EMBL" id="KAI5444052.1"/>
    </source>
</evidence>
<comment type="similarity">
    <text evidence="1 4">Belongs to the UDP-glycosyltransferase family.</text>
</comment>
<reference evidence="6 7" key="1">
    <citation type="journal article" date="2022" name="Nat. Genet.">
        <title>Improved pea reference genome and pan-genome highlight genomic features and evolutionary characteristics.</title>
        <authorList>
            <person name="Yang T."/>
            <person name="Liu R."/>
            <person name="Luo Y."/>
            <person name="Hu S."/>
            <person name="Wang D."/>
            <person name="Wang C."/>
            <person name="Pandey M.K."/>
            <person name="Ge S."/>
            <person name="Xu Q."/>
            <person name="Li N."/>
            <person name="Li G."/>
            <person name="Huang Y."/>
            <person name="Saxena R.K."/>
            <person name="Ji Y."/>
            <person name="Li M."/>
            <person name="Yan X."/>
            <person name="He Y."/>
            <person name="Liu Y."/>
            <person name="Wang X."/>
            <person name="Xiang C."/>
            <person name="Varshney R.K."/>
            <person name="Ding H."/>
            <person name="Gao S."/>
            <person name="Zong X."/>
        </authorList>
    </citation>
    <scope>NUCLEOTIDE SEQUENCE [LARGE SCALE GENOMIC DNA]</scope>
    <source>
        <strain evidence="6 7">cv. Zhongwan 6</strain>
    </source>
</reference>
<dbReference type="GO" id="GO:0080044">
    <property type="term" value="F:quercetin 7-O-glucosyltransferase activity"/>
    <property type="evidence" value="ECO:0007669"/>
    <property type="project" value="TreeGrafter"/>
</dbReference>
<dbReference type="Gramene" id="PSAT_LOCUS5818_t1">
    <property type="protein sequence ID" value="CAL5185394.1"/>
    <property type="gene ID" value="PSAT_LOCUS5818"/>
</dbReference>
<dbReference type="PANTHER" id="PTHR11926">
    <property type="entry name" value="GLUCOSYL/GLUCURONOSYL TRANSFERASES"/>
    <property type="match status" value="1"/>
</dbReference>
<dbReference type="PROSITE" id="PS00375">
    <property type="entry name" value="UDPGT"/>
    <property type="match status" value="1"/>
</dbReference>
<organism evidence="6 7">
    <name type="scientific">Pisum sativum</name>
    <name type="common">Garden pea</name>
    <name type="synonym">Lathyrus oleraceus</name>
    <dbReference type="NCBI Taxonomy" id="3888"/>
    <lineage>
        <taxon>Eukaryota</taxon>
        <taxon>Viridiplantae</taxon>
        <taxon>Streptophyta</taxon>
        <taxon>Embryophyta</taxon>
        <taxon>Tracheophyta</taxon>
        <taxon>Spermatophyta</taxon>
        <taxon>Magnoliopsida</taxon>
        <taxon>eudicotyledons</taxon>
        <taxon>Gunneridae</taxon>
        <taxon>Pentapetalae</taxon>
        <taxon>rosids</taxon>
        <taxon>fabids</taxon>
        <taxon>Fabales</taxon>
        <taxon>Fabaceae</taxon>
        <taxon>Papilionoideae</taxon>
        <taxon>50 kb inversion clade</taxon>
        <taxon>NPAAA clade</taxon>
        <taxon>Hologalegina</taxon>
        <taxon>IRL clade</taxon>
        <taxon>Fabeae</taxon>
        <taxon>Lathyrus</taxon>
    </lineage>
</organism>
<proteinExistence type="inferred from homology"/>